<dbReference type="AlphaFoldDB" id="A0AAD9HLY3"/>
<dbReference type="EMBL" id="MU842854">
    <property type="protein sequence ID" value="KAK2030199.1"/>
    <property type="molecule type" value="Genomic_DNA"/>
</dbReference>
<keyword evidence="1" id="KW-1133">Transmembrane helix</keyword>
<evidence type="ECO:0000313" key="2">
    <source>
        <dbReference type="EMBL" id="KAK2030199.1"/>
    </source>
</evidence>
<name>A0AAD9HLY3_9PEZI</name>
<keyword evidence="1" id="KW-0472">Membrane</keyword>
<keyword evidence="3" id="KW-1185">Reference proteome</keyword>
<accession>A0AAD9HLY3</accession>
<sequence>MATRHIDLTSCPAACCLSLPVCCLLPVAVVPSIYSCIYLSVLAYLVVFVGRVKPSSHLLPQLLLPPVAAHWQFNLTPVKRAPPRFEACLPPVAPLASVHHRPFQTRCLQAPSLPLNGRALRILARSRFPLLGRRQTPRAAARKREREERERRPISLQPLLLLFATKLPSPRPYPPT</sequence>
<reference evidence="2" key="1">
    <citation type="submission" date="2021-06" db="EMBL/GenBank/DDBJ databases">
        <title>Comparative genomics, transcriptomics and evolutionary studies reveal genomic signatures of adaptation to plant cell wall in hemibiotrophic fungi.</title>
        <authorList>
            <consortium name="DOE Joint Genome Institute"/>
            <person name="Baroncelli R."/>
            <person name="Diaz J.F."/>
            <person name="Benocci T."/>
            <person name="Peng M."/>
            <person name="Battaglia E."/>
            <person name="Haridas S."/>
            <person name="Andreopoulos W."/>
            <person name="Labutti K."/>
            <person name="Pangilinan J."/>
            <person name="Floch G.L."/>
            <person name="Makela M.R."/>
            <person name="Henrissat B."/>
            <person name="Grigoriev I.V."/>
            <person name="Crouch J.A."/>
            <person name="De Vries R.P."/>
            <person name="Sukno S.A."/>
            <person name="Thon M.R."/>
        </authorList>
    </citation>
    <scope>NUCLEOTIDE SEQUENCE</scope>
    <source>
        <strain evidence="2">MAFF235873</strain>
    </source>
</reference>
<organism evidence="2 3">
    <name type="scientific">Colletotrichum zoysiae</name>
    <dbReference type="NCBI Taxonomy" id="1216348"/>
    <lineage>
        <taxon>Eukaryota</taxon>
        <taxon>Fungi</taxon>
        <taxon>Dikarya</taxon>
        <taxon>Ascomycota</taxon>
        <taxon>Pezizomycotina</taxon>
        <taxon>Sordariomycetes</taxon>
        <taxon>Hypocreomycetidae</taxon>
        <taxon>Glomerellales</taxon>
        <taxon>Glomerellaceae</taxon>
        <taxon>Colletotrichum</taxon>
        <taxon>Colletotrichum graminicola species complex</taxon>
    </lineage>
</organism>
<proteinExistence type="predicted"/>
<gene>
    <name evidence="2" type="ORF">LX32DRAFT_333647</name>
</gene>
<dbReference type="Proteomes" id="UP001232148">
    <property type="component" value="Unassembled WGS sequence"/>
</dbReference>
<feature type="transmembrane region" description="Helical" evidence="1">
    <location>
        <begin position="33"/>
        <end position="52"/>
    </location>
</feature>
<keyword evidence="1" id="KW-0812">Transmembrane</keyword>
<protein>
    <submittedName>
        <fullName evidence="2">Uncharacterized protein</fullName>
    </submittedName>
</protein>
<evidence type="ECO:0000313" key="3">
    <source>
        <dbReference type="Proteomes" id="UP001232148"/>
    </source>
</evidence>
<comment type="caution">
    <text evidence="2">The sequence shown here is derived from an EMBL/GenBank/DDBJ whole genome shotgun (WGS) entry which is preliminary data.</text>
</comment>
<evidence type="ECO:0000256" key="1">
    <source>
        <dbReference type="SAM" id="Phobius"/>
    </source>
</evidence>